<dbReference type="SUPFAM" id="SSF50978">
    <property type="entry name" value="WD40 repeat-like"/>
    <property type="match status" value="1"/>
</dbReference>
<feature type="repeat" description="WD" evidence="3">
    <location>
        <begin position="791"/>
        <end position="832"/>
    </location>
</feature>
<keyword evidence="2" id="KW-0677">Repeat</keyword>
<dbReference type="Gene3D" id="2.130.10.10">
    <property type="entry name" value="YVTN repeat-like/Quinoprotein amine dehydrogenase"/>
    <property type="match status" value="4"/>
</dbReference>
<dbReference type="SUPFAM" id="SSF50998">
    <property type="entry name" value="Quinoprotein alcohol dehydrogenase-like"/>
    <property type="match status" value="1"/>
</dbReference>
<dbReference type="InterPro" id="IPR001680">
    <property type="entry name" value="WD40_rpt"/>
</dbReference>
<accession>A0A7H8MGY7</accession>
<evidence type="ECO:0000313" key="5">
    <source>
        <dbReference type="EMBL" id="QKW41817.1"/>
    </source>
</evidence>
<dbReference type="PRINTS" id="PR00320">
    <property type="entry name" value="GPROTEINBRPT"/>
</dbReference>
<protein>
    <recommendedName>
        <fullName evidence="7">WD40 repeat</fullName>
    </recommendedName>
</protein>
<dbReference type="InterPro" id="IPR036322">
    <property type="entry name" value="WD40_repeat_dom_sf"/>
</dbReference>
<dbReference type="AlphaFoldDB" id="A0A7H8MGY7"/>
<dbReference type="PANTHER" id="PTHR22847">
    <property type="entry name" value="WD40 REPEAT PROTEIN"/>
    <property type="match status" value="1"/>
</dbReference>
<dbReference type="InterPro" id="IPR015943">
    <property type="entry name" value="WD40/YVTN_repeat-like_dom_sf"/>
</dbReference>
<gene>
    <name evidence="5" type="ORF">HUT09_04190</name>
</gene>
<dbReference type="Pfam" id="PF00400">
    <property type="entry name" value="WD40"/>
    <property type="match status" value="3"/>
</dbReference>
<proteinExistence type="predicted"/>
<feature type="repeat" description="WD" evidence="3">
    <location>
        <begin position="491"/>
        <end position="513"/>
    </location>
</feature>
<dbReference type="Proteomes" id="UP000509345">
    <property type="component" value="Chromosome"/>
</dbReference>
<sequence>MNAPPEDVDDESTAPHRRAAQRVFDLLTAEVADGDALRWDRASPYLLRHAAEHAAEAGRLDSLLGDWEFLVHGDARGILSSSPAGPQDHTSLAVYRTSLARHAAARPAQRRHILAVDALRHQHPDISRALYAPPGEQNPPWRCAWSTAANVSPALRASFTGHSRPLNHLAVASVDGEPFAVTAGADETVRLFHADTGALHHAWKGHTGGVTALASHAHGSHTLVVTADTHGWLRAWNARTGRASWAIKAHDGSVTGLRTLLHEGHLYAVSVGQDGTLRVTDFERERSQVLLTTAPGTLGGLLALAGAPSRPIALTAVSAMGEEPAQVVAVGLRDGCALYSLPFTAEVTGLECGESDGVPVAVATLSDGTGRLWHAFTGGSPRTFSHRGRPGDLDVLHLPAENDADPFVAVTGGADGTIRIWDLRTEERLHQLEGHHRPVLSLASVHLPYPAQDDADPELDERHMDRSAFRQHVRSVTQRRRTRPTLGRLIVLSSSADDTVRSWDADSGKELDTYTGHTGPVRRVAAFDPMADSGLWKAVSCGDDATGRVWDLSDRTEHIAGAVHPGRIEALASDTPRGRPLLVTACGDHRLRVLDNLTGSLLSARMAGDSPVHAVALGATREGAVSASVSSGKGIVVRLVDTGAVLWSRRPDNPVIAVSAGGSSRRPVLVTLDSQGLAQMRELGSGRPRSGPLSRYEGVSALALGRIRDTPVVVTGRADGEIVLWNLASGAVRRVLSPAGASPRVNAVRFVTGPSGPRVASQHLRADHHSVRVTDAETGRLLSTVRLGVPAEGEGTPVLGLGSTPDRTLVAVGGPNNEVRMWDADTGGGSTELWLPDTIQALSFDNRMLTVSYGRELAAFAPAAHPPPSDEEKEAPPRSEQRTTASPTLARRRGNRSALQETLLKLLLEWEGHDGPSLASLLCRHVPSRAVKSAIRALIQGRLIRPTRTGSLGYAIEPRGRALIRPVESAGDGRAPSPPLQKLRGIHGGPCVPCSHRRFRPPAGCH</sequence>
<evidence type="ECO:0000256" key="1">
    <source>
        <dbReference type="ARBA" id="ARBA00022574"/>
    </source>
</evidence>
<dbReference type="PROSITE" id="PS50082">
    <property type="entry name" value="WD_REPEATS_2"/>
    <property type="match status" value="3"/>
</dbReference>
<organism evidence="5 6">
    <name type="scientific">Streptomyces microflavus</name>
    <name type="common">Streptomyces lipmanii</name>
    <dbReference type="NCBI Taxonomy" id="1919"/>
    <lineage>
        <taxon>Bacteria</taxon>
        <taxon>Bacillati</taxon>
        <taxon>Actinomycetota</taxon>
        <taxon>Actinomycetes</taxon>
        <taxon>Kitasatosporales</taxon>
        <taxon>Streptomycetaceae</taxon>
        <taxon>Streptomyces</taxon>
    </lineage>
</organism>
<dbReference type="GeneID" id="87630393"/>
<evidence type="ECO:0000256" key="2">
    <source>
        <dbReference type="ARBA" id="ARBA00022737"/>
    </source>
</evidence>
<dbReference type="InterPro" id="IPR011047">
    <property type="entry name" value="Quinoprotein_ADH-like_sf"/>
</dbReference>
<evidence type="ECO:0008006" key="7">
    <source>
        <dbReference type="Google" id="ProtNLM"/>
    </source>
</evidence>
<keyword evidence="1 3" id="KW-0853">WD repeat</keyword>
<dbReference type="SMART" id="SM00320">
    <property type="entry name" value="WD40"/>
    <property type="match status" value="10"/>
</dbReference>
<dbReference type="InterPro" id="IPR020472">
    <property type="entry name" value="WD40_PAC1"/>
</dbReference>
<feature type="repeat" description="WD" evidence="3">
    <location>
        <begin position="410"/>
        <end position="431"/>
    </location>
</feature>
<evidence type="ECO:0000256" key="4">
    <source>
        <dbReference type="SAM" id="MobiDB-lite"/>
    </source>
</evidence>
<evidence type="ECO:0000313" key="6">
    <source>
        <dbReference type="Proteomes" id="UP000509345"/>
    </source>
</evidence>
<feature type="compositionally biased region" description="Basic and acidic residues" evidence="4">
    <location>
        <begin position="868"/>
        <end position="881"/>
    </location>
</feature>
<reference evidence="5 6" key="1">
    <citation type="submission" date="2020-06" db="EMBL/GenBank/DDBJ databases">
        <title>Genome mining for natural products.</title>
        <authorList>
            <person name="Zhang B."/>
            <person name="Shi J."/>
            <person name="Ge H."/>
        </authorList>
    </citation>
    <scope>NUCLEOTIDE SEQUENCE [LARGE SCALE GENOMIC DNA]</scope>
    <source>
        <strain evidence="5 6">NA06532</strain>
    </source>
</reference>
<name>A0A7H8MGY7_STRMI</name>
<evidence type="ECO:0000256" key="3">
    <source>
        <dbReference type="PROSITE-ProRule" id="PRU00221"/>
    </source>
</evidence>
<dbReference type="RefSeq" id="WP_176143245.1">
    <property type="nucleotide sequence ID" value="NZ_CP054926.1"/>
</dbReference>
<dbReference type="EMBL" id="CP054926">
    <property type="protein sequence ID" value="QKW41817.1"/>
    <property type="molecule type" value="Genomic_DNA"/>
</dbReference>
<feature type="region of interest" description="Disordered" evidence="4">
    <location>
        <begin position="861"/>
        <end position="896"/>
    </location>
</feature>
<dbReference type="PANTHER" id="PTHR22847:SF637">
    <property type="entry name" value="WD REPEAT DOMAIN 5B"/>
    <property type="match status" value="1"/>
</dbReference>